<evidence type="ECO:0000256" key="1">
    <source>
        <dbReference type="ARBA" id="ARBA00009297"/>
    </source>
</evidence>
<evidence type="ECO:0000313" key="6">
    <source>
        <dbReference type="Proteomes" id="UP000287033"/>
    </source>
</evidence>
<keyword evidence="6" id="KW-1185">Reference proteome</keyword>
<comment type="caution">
    <text evidence="5">The sequence shown here is derived from an EMBL/GenBank/DDBJ whole genome shotgun (WGS) entry which is preliminary data.</text>
</comment>
<dbReference type="OrthoDB" id="120976at2759"/>
<proteinExistence type="inferred from homology"/>
<reference evidence="5 6" key="1">
    <citation type="journal article" date="2018" name="Nat. Ecol. Evol.">
        <title>Shark genomes provide insights into elasmobranch evolution and the origin of vertebrates.</title>
        <authorList>
            <person name="Hara Y"/>
            <person name="Yamaguchi K"/>
            <person name="Onimaru K"/>
            <person name="Kadota M"/>
            <person name="Koyanagi M"/>
            <person name="Keeley SD"/>
            <person name="Tatsumi K"/>
            <person name="Tanaka K"/>
            <person name="Motone F"/>
            <person name="Kageyama Y"/>
            <person name="Nozu R"/>
            <person name="Adachi N"/>
            <person name="Nishimura O"/>
            <person name="Nakagawa R"/>
            <person name="Tanegashima C"/>
            <person name="Kiyatake I"/>
            <person name="Matsumoto R"/>
            <person name="Murakumo K"/>
            <person name="Nishida K"/>
            <person name="Terakita A"/>
            <person name="Kuratani S"/>
            <person name="Sato K"/>
            <person name="Hyodo S Kuraku.S."/>
        </authorList>
    </citation>
    <scope>NUCLEOTIDE SEQUENCE [LARGE SCALE GENOMIC DNA]</scope>
</reference>
<dbReference type="OMA" id="FYGKTHR"/>
<dbReference type="STRING" id="137246.A0A401SRS7"/>
<dbReference type="Gene3D" id="3.80.10.10">
    <property type="entry name" value="Ribonuclease Inhibitor"/>
    <property type="match status" value="1"/>
</dbReference>
<dbReference type="SUPFAM" id="SSF52047">
    <property type="entry name" value="RNI-like"/>
    <property type="match status" value="1"/>
</dbReference>
<comment type="similarity">
    <text evidence="1">Belongs to the LRRC42 family.</text>
</comment>
<evidence type="ECO:0000256" key="4">
    <source>
        <dbReference type="ARBA" id="ARBA00022737"/>
    </source>
</evidence>
<evidence type="ECO:0000256" key="3">
    <source>
        <dbReference type="ARBA" id="ARBA00022614"/>
    </source>
</evidence>
<name>A0A401SRS7_CHIPU</name>
<dbReference type="Proteomes" id="UP000287033">
    <property type="component" value="Unassembled WGS sequence"/>
</dbReference>
<protein>
    <recommendedName>
        <fullName evidence="2">Leucine-rich repeat-containing protein 42</fullName>
    </recommendedName>
</protein>
<dbReference type="PANTHER" id="PTHR31994:SF3">
    <property type="entry name" value="LEUCINE-RICH REPEAT-CONTAINING PROTEIN 42"/>
    <property type="match status" value="1"/>
</dbReference>
<organism evidence="5 6">
    <name type="scientific">Chiloscyllium punctatum</name>
    <name type="common">Brownbanded bambooshark</name>
    <name type="synonym">Hemiscyllium punctatum</name>
    <dbReference type="NCBI Taxonomy" id="137246"/>
    <lineage>
        <taxon>Eukaryota</taxon>
        <taxon>Metazoa</taxon>
        <taxon>Chordata</taxon>
        <taxon>Craniata</taxon>
        <taxon>Vertebrata</taxon>
        <taxon>Chondrichthyes</taxon>
        <taxon>Elasmobranchii</taxon>
        <taxon>Galeomorphii</taxon>
        <taxon>Galeoidea</taxon>
        <taxon>Orectolobiformes</taxon>
        <taxon>Hemiscylliidae</taxon>
        <taxon>Chiloscyllium</taxon>
    </lineage>
</organism>
<dbReference type="Pfam" id="PF13516">
    <property type="entry name" value="LRR_6"/>
    <property type="match status" value="2"/>
</dbReference>
<evidence type="ECO:0000256" key="2">
    <source>
        <dbReference type="ARBA" id="ARBA00014198"/>
    </source>
</evidence>
<dbReference type="InterPro" id="IPR032675">
    <property type="entry name" value="LRR_dom_sf"/>
</dbReference>
<dbReference type="InterPro" id="IPR039631">
    <property type="entry name" value="LRRC42"/>
</dbReference>
<sequence length="435" mass="48635">MKCWEKEVCNQLSFSDCPPMSSHTSTRPAFEFGPIYVREKGQLRLLNGAPNLKPSTEKSKSLRLFQKGFTVKLCIEDGDKPSTCRTDHIVFTYTKEGSLRYSPKSLFDVVLGFIADNIQHVDSLIGFPEQIAEKLFIAVEARKKFIDPDTSTKALFKFSEAYGSLVLQSLCLRNRFLMVSEKLEEIQSLRGLMSLDLSSCKLGDEHELLIHLTSETLASLTCLFLKDNGLSDSGLQKMTASVRVVKKGLGNLEVLDLSDNSRISEHGMRYLCCFSKLRALDISGTGVMPNCSSVQMIQNKLSLYPAGEPLEVFKHTCCRTEGWAEQIVYQWERVSVRRCENISGRTVAQQFYGANKLISVGTDGLSNTVQVNEPIRIQFHKKPNKDHSVQSTVTSTLGAMKRSGGQSEVTGCSSLPVKRKHAELTLDDWDILNCY</sequence>
<dbReference type="AlphaFoldDB" id="A0A401SRS7"/>
<dbReference type="InterPro" id="IPR001611">
    <property type="entry name" value="Leu-rich_rpt"/>
</dbReference>
<keyword evidence="3" id="KW-0433">Leucine-rich repeat</keyword>
<dbReference type="PANTHER" id="PTHR31994">
    <property type="entry name" value="LEUCINE-RICH REPEAT-CONTAINING PROTEIN 42"/>
    <property type="match status" value="1"/>
</dbReference>
<gene>
    <name evidence="5" type="ORF">chiPu_0011564</name>
</gene>
<keyword evidence="4" id="KW-0677">Repeat</keyword>
<evidence type="ECO:0000313" key="5">
    <source>
        <dbReference type="EMBL" id="GCC33097.1"/>
    </source>
</evidence>
<dbReference type="EMBL" id="BEZZ01000485">
    <property type="protein sequence ID" value="GCC33097.1"/>
    <property type="molecule type" value="Genomic_DNA"/>
</dbReference>
<accession>A0A401SRS7</accession>